<dbReference type="Proteomes" id="UP001230649">
    <property type="component" value="Unassembled WGS sequence"/>
</dbReference>
<name>A0ACC2WA40_9TREE</name>
<organism evidence="1 2">
    <name type="scientific">Naganishia adeliensis</name>
    <dbReference type="NCBI Taxonomy" id="92952"/>
    <lineage>
        <taxon>Eukaryota</taxon>
        <taxon>Fungi</taxon>
        <taxon>Dikarya</taxon>
        <taxon>Basidiomycota</taxon>
        <taxon>Agaricomycotina</taxon>
        <taxon>Tremellomycetes</taxon>
        <taxon>Filobasidiales</taxon>
        <taxon>Filobasidiaceae</taxon>
        <taxon>Naganishia</taxon>
    </lineage>
</organism>
<proteinExistence type="predicted"/>
<reference evidence="1" key="1">
    <citation type="submission" date="2023-04" db="EMBL/GenBank/DDBJ databases">
        <title>Draft Genome sequencing of Naganishia species isolated from polar environments using Oxford Nanopore Technology.</title>
        <authorList>
            <person name="Leo P."/>
            <person name="Venkateswaran K."/>
        </authorList>
    </citation>
    <scope>NUCLEOTIDE SEQUENCE</scope>
    <source>
        <strain evidence="1">MNA-CCFEE 5262</strain>
    </source>
</reference>
<evidence type="ECO:0000313" key="1">
    <source>
        <dbReference type="EMBL" id="KAJ9108624.1"/>
    </source>
</evidence>
<comment type="caution">
    <text evidence="1">The sequence shown here is derived from an EMBL/GenBank/DDBJ whole genome shotgun (WGS) entry which is preliminary data.</text>
</comment>
<gene>
    <name evidence="1" type="ORF">QFC20_003322</name>
</gene>
<evidence type="ECO:0000313" key="2">
    <source>
        <dbReference type="Proteomes" id="UP001230649"/>
    </source>
</evidence>
<keyword evidence="2" id="KW-1185">Reference proteome</keyword>
<sequence>MASSNSCVDTVLQRVAEWMPGDDEWEDFRIHDTSHYDEDSEEGDGSTQQKSPGAAFFTARALVLRGRIPRWPLGKTKRTSNTAKHPGNLQSNRQEYADNDPASWSRIWETAQYEWKPRNSLANQLYATIRDSMIAPGLSLFELHGGPELIFNITVNRYHPLAARLASDAGVQLDRFDRPLLNYWREHHLLHRPELDQVFHDGIGYKPWTGGTPYAQNGWIWDRSWWYELWSQELDKPNPLVGTQDGWKPLEEKSVISFSSGPHWTTTELWPRDGWVTRNFDELLLGWTRMYRAKSTKLWAEGTKFSRGGAAPSVLISNVGNIRNFMDLWTMSIKRPEAHLRPENDCSHYCSQGVPNEWLDFQWHLIVNEAENDDYDEPPPV</sequence>
<protein>
    <submittedName>
        <fullName evidence="1">Uncharacterized protein</fullName>
    </submittedName>
</protein>
<accession>A0ACC2WA40</accession>
<dbReference type="EMBL" id="JASBWS010000030">
    <property type="protein sequence ID" value="KAJ9108624.1"/>
    <property type="molecule type" value="Genomic_DNA"/>
</dbReference>